<reference evidence="1 2" key="1">
    <citation type="journal article" date="2020" name="Nat. Commun.">
        <title>The structures of two archaeal type IV pili illuminate evolutionary relationships.</title>
        <authorList>
            <person name="Wang F."/>
            <person name="Baquero D.P."/>
            <person name="Su Z."/>
            <person name="Beltran L.C."/>
            <person name="Prangishvili D."/>
            <person name="Krupovic M."/>
            <person name="Egelman E.H."/>
        </authorList>
    </citation>
    <scope>NUCLEOTIDE SEQUENCE [LARGE SCALE GENOMIC DNA]</scope>
    <source>
        <strain evidence="1 2">POZ149</strain>
    </source>
</reference>
<proteinExistence type="predicted"/>
<name>A0A7S9IGA4_SACSO</name>
<dbReference type="AlphaFoldDB" id="A0A7S9IGA4"/>
<organism evidence="1 2">
    <name type="scientific">Saccharolobus solfataricus</name>
    <name type="common">Sulfolobus solfataricus</name>
    <dbReference type="NCBI Taxonomy" id="2287"/>
    <lineage>
        <taxon>Archaea</taxon>
        <taxon>Thermoproteota</taxon>
        <taxon>Thermoprotei</taxon>
        <taxon>Sulfolobales</taxon>
        <taxon>Sulfolobaceae</taxon>
        <taxon>Saccharolobus</taxon>
    </lineage>
</organism>
<protein>
    <submittedName>
        <fullName evidence="1">Uncharacterized protein</fullName>
    </submittedName>
</protein>
<evidence type="ECO:0000313" key="2">
    <source>
        <dbReference type="Proteomes" id="UP000594632"/>
    </source>
</evidence>
<evidence type="ECO:0000313" key="1">
    <source>
        <dbReference type="EMBL" id="QPG48605.1"/>
    </source>
</evidence>
<dbReference type="Proteomes" id="UP000594632">
    <property type="component" value="Chromosome"/>
</dbReference>
<sequence length="145" mass="16350">MNSHLSHSKVLPAFRDISLYKPYGLSETVSHGVSSPSKLNWRISRLNSRNLTTSGPMFTLEEEEGESLDLDNSISMEYLSSSLGIGTIELLVFFEFAPEKRISYTACVYQVLDNHVASKKYAHVVKSYNPWSRSYLARLGILTLI</sequence>
<gene>
    <name evidence="1" type="ORF">HFC64_00110</name>
</gene>
<dbReference type="EMBL" id="CP050869">
    <property type="protein sequence ID" value="QPG48605.1"/>
    <property type="molecule type" value="Genomic_DNA"/>
</dbReference>
<accession>A0A7S9IGA4</accession>